<evidence type="ECO:0000256" key="1">
    <source>
        <dbReference type="SAM" id="SignalP"/>
    </source>
</evidence>
<reference evidence="2" key="1">
    <citation type="submission" date="2014-11" db="EMBL/GenBank/DDBJ databases">
        <authorList>
            <person name="Amaro Gonzalez C."/>
        </authorList>
    </citation>
    <scope>NUCLEOTIDE SEQUENCE</scope>
</reference>
<reference evidence="2" key="2">
    <citation type="journal article" date="2015" name="Fish Shellfish Immunol.">
        <title>Early steps in the European eel (Anguilla anguilla)-Vibrio vulnificus interaction in the gills: Role of the RtxA13 toxin.</title>
        <authorList>
            <person name="Callol A."/>
            <person name="Pajuelo D."/>
            <person name="Ebbesson L."/>
            <person name="Teles M."/>
            <person name="MacKenzie S."/>
            <person name="Amaro C."/>
        </authorList>
    </citation>
    <scope>NUCLEOTIDE SEQUENCE</scope>
</reference>
<feature type="signal peptide" evidence="1">
    <location>
        <begin position="1"/>
        <end position="19"/>
    </location>
</feature>
<accession>A0A0E9VZE4</accession>
<evidence type="ECO:0000313" key="2">
    <source>
        <dbReference type="EMBL" id="JAH83514.1"/>
    </source>
</evidence>
<keyword evidence="1" id="KW-0732">Signal</keyword>
<feature type="chain" id="PRO_5002434310" evidence="1">
    <location>
        <begin position="20"/>
        <end position="58"/>
    </location>
</feature>
<dbReference type="AlphaFoldDB" id="A0A0E9VZE4"/>
<proteinExistence type="predicted"/>
<name>A0A0E9VZE4_ANGAN</name>
<organism evidence="2">
    <name type="scientific">Anguilla anguilla</name>
    <name type="common">European freshwater eel</name>
    <name type="synonym">Muraena anguilla</name>
    <dbReference type="NCBI Taxonomy" id="7936"/>
    <lineage>
        <taxon>Eukaryota</taxon>
        <taxon>Metazoa</taxon>
        <taxon>Chordata</taxon>
        <taxon>Craniata</taxon>
        <taxon>Vertebrata</taxon>
        <taxon>Euteleostomi</taxon>
        <taxon>Actinopterygii</taxon>
        <taxon>Neopterygii</taxon>
        <taxon>Teleostei</taxon>
        <taxon>Anguilliformes</taxon>
        <taxon>Anguillidae</taxon>
        <taxon>Anguilla</taxon>
    </lineage>
</organism>
<sequence>MNILVQFCFLNLIVHCNSSKDLISQPALHTEEASESAVSSYLNKTTSKLERLLATYVS</sequence>
<protein>
    <submittedName>
        <fullName evidence="2">Uncharacterized protein</fullName>
    </submittedName>
</protein>
<dbReference type="EMBL" id="GBXM01025063">
    <property type="protein sequence ID" value="JAH83514.1"/>
    <property type="molecule type" value="Transcribed_RNA"/>
</dbReference>